<name>A0AAJ0CZ48_9HYPO</name>
<dbReference type="InterPro" id="IPR022137">
    <property type="entry name" value="Znf_prot_DUF3669"/>
</dbReference>
<dbReference type="PANTHER" id="PTHR40780">
    <property type="entry name" value="DUF3669 DOMAIN-CONTAINING PROTEIN"/>
    <property type="match status" value="1"/>
</dbReference>
<keyword evidence="3" id="KW-1185">Reference proteome</keyword>
<feature type="domain" description="DUF3669" evidence="1">
    <location>
        <begin position="305"/>
        <end position="364"/>
    </location>
</feature>
<protein>
    <recommendedName>
        <fullName evidence="1">DUF3669 domain-containing protein</fullName>
    </recommendedName>
</protein>
<sequence length="391" mass="44651">MDRRQQARADNSAYSITDSTKNLASTKPEQILSRMLSTKSYIPTTSSLAENYNTAQDNVSLEIGKGQCGTVYALQGTLEVAKIPNSADKVTQLLTEYKMHYLILKAICEVETTIKKDIHIPELRSWINPNSKAFWNNNSLRYSQNVDAQNFALVSNRIFPIPLPIREALVDALLPPAISKRKQEFLAKPENKNCLIRIYLGRRETNKNRTNLQNIRLQNFPLHVNEMEHLQLDTSYFAQVMAQTLAILHWKAGVDGNDIEFILGSSPSETEVSQLPTPREIQEDNEWSLGERFAQHDFGRQSISIWLIDFNQCSTFEDNSTGLKRIVDAFFWNDPYYPQPNSTTDKDQKLWAVFSERYLNISRLFTTSATPGRFISTVEERSRKGVVSGLF</sequence>
<gene>
    <name evidence="2" type="ORF">QQS21_001973</name>
</gene>
<evidence type="ECO:0000259" key="1">
    <source>
        <dbReference type="Pfam" id="PF12417"/>
    </source>
</evidence>
<evidence type="ECO:0000313" key="3">
    <source>
        <dbReference type="Proteomes" id="UP001251528"/>
    </source>
</evidence>
<comment type="caution">
    <text evidence="2">The sequence shown here is derived from an EMBL/GenBank/DDBJ whole genome shotgun (WGS) entry which is preliminary data.</text>
</comment>
<reference evidence="2" key="1">
    <citation type="submission" date="2023-06" db="EMBL/GenBank/DDBJ databases">
        <title>Conoideocrella luteorostrata (Hypocreales: Clavicipitaceae), a potential biocontrol fungus for elongate hemlock scale in United States Christmas tree production areas.</title>
        <authorList>
            <person name="Barrett H."/>
            <person name="Lovett B."/>
            <person name="Macias A.M."/>
            <person name="Stajich J.E."/>
            <person name="Kasson M.T."/>
        </authorList>
    </citation>
    <scope>NUCLEOTIDE SEQUENCE</scope>
    <source>
        <strain evidence="2">ARSEF 14590</strain>
    </source>
</reference>
<dbReference type="Proteomes" id="UP001251528">
    <property type="component" value="Unassembled WGS sequence"/>
</dbReference>
<dbReference type="PANTHER" id="PTHR40780:SF2">
    <property type="entry name" value="DUF3669 DOMAIN-CONTAINING PROTEIN"/>
    <property type="match status" value="1"/>
</dbReference>
<accession>A0AAJ0CZ48</accession>
<evidence type="ECO:0000313" key="2">
    <source>
        <dbReference type="EMBL" id="KAK2612008.1"/>
    </source>
</evidence>
<dbReference type="Pfam" id="PF12417">
    <property type="entry name" value="DUF3669"/>
    <property type="match status" value="1"/>
</dbReference>
<dbReference type="EMBL" id="JASWJB010000022">
    <property type="protein sequence ID" value="KAK2612008.1"/>
    <property type="molecule type" value="Genomic_DNA"/>
</dbReference>
<organism evidence="2 3">
    <name type="scientific">Conoideocrella luteorostrata</name>
    <dbReference type="NCBI Taxonomy" id="1105319"/>
    <lineage>
        <taxon>Eukaryota</taxon>
        <taxon>Fungi</taxon>
        <taxon>Dikarya</taxon>
        <taxon>Ascomycota</taxon>
        <taxon>Pezizomycotina</taxon>
        <taxon>Sordariomycetes</taxon>
        <taxon>Hypocreomycetidae</taxon>
        <taxon>Hypocreales</taxon>
        <taxon>Clavicipitaceae</taxon>
        <taxon>Conoideocrella</taxon>
    </lineage>
</organism>
<proteinExistence type="predicted"/>
<dbReference type="AlphaFoldDB" id="A0AAJ0CZ48"/>